<evidence type="ECO:0000256" key="8">
    <source>
        <dbReference type="ARBA" id="ARBA00023316"/>
    </source>
</evidence>
<dbReference type="Gene3D" id="2.40.440.10">
    <property type="entry name" value="L,D-transpeptidase catalytic domain-like"/>
    <property type="match status" value="1"/>
</dbReference>
<dbReference type="GO" id="GO:0071972">
    <property type="term" value="F:peptidoglycan L,D-transpeptidase activity"/>
    <property type="evidence" value="ECO:0007669"/>
    <property type="project" value="TreeGrafter"/>
</dbReference>
<keyword evidence="7" id="KW-0573">Peptidoglycan synthesis</keyword>
<evidence type="ECO:0000256" key="7">
    <source>
        <dbReference type="ARBA" id="ARBA00022984"/>
    </source>
</evidence>
<gene>
    <name evidence="10" type="ORF">MNBD_GAMMA03-1903</name>
</gene>
<dbReference type="PANTHER" id="PTHR30582:SF24">
    <property type="entry name" value="L,D-TRANSPEPTIDASE ERFK_SRFK-RELATED"/>
    <property type="match status" value="1"/>
</dbReference>
<evidence type="ECO:0000256" key="1">
    <source>
        <dbReference type="ARBA" id="ARBA00004752"/>
    </source>
</evidence>
<dbReference type="InterPro" id="IPR005490">
    <property type="entry name" value="LD_TPept_cat_dom"/>
</dbReference>
<keyword evidence="3" id="KW-0328">Glycosyltransferase</keyword>
<reference evidence="10" key="1">
    <citation type="submission" date="2018-06" db="EMBL/GenBank/DDBJ databases">
        <authorList>
            <person name="Zhirakovskaya E."/>
        </authorList>
    </citation>
    <scope>NUCLEOTIDE SEQUENCE</scope>
</reference>
<dbReference type="Pfam" id="PF03734">
    <property type="entry name" value="YkuD"/>
    <property type="match status" value="1"/>
</dbReference>
<evidence type="ECO:0000256" key="3">
    <source>
        <dbReference type="ARBA" id="ARBA00022676"/>
    </source>
</evidence>
<dbReference type="GO" id="GO:0008360">
    <property type="term" value="P:regulation of cell shape"/>
    <property type="evidence" value="ECO:0007669"/>
    <property type="project" value="UniProtKB-KW"/>
</dbReference>
<dbReference type="GO" id="GO:0071555">
    <property type="term" value="P:cell wall organization"/>
    <property type="evidence" value="ECO:0007669"/>
    <property type="project" value="UniProtKB-KW"/>
</dbReference>
<evidence type="ECO:0000256" key="4">
    <source>
        <dbReference type="ARBA" id="ARBA00022679"/>
    </source>
</evidence>
<dbReference type="CDD" id="cd16913">
    <property type="entry name" value="YkuD_like"/>
    <property type="match status" value="1"/>
</dbReference>
<proteinExistence type="inferred from homology"/>
<dbReference type="GO" id="GO:0004355">
    <property type="term" value="F:glutamate synthase (NADPH) activity"/>
    <property type="evidence" value="ECO:0007669"/>
    <property type="project" value="UniProtKB-EC"/>
</dbReference>
<comment type="pathway">
    <text evidence="1">Cell wall biogenesis; peptidoglycan biosynthesis.</text>
</comment>
<evidence type="ECO:0000313" key="10">
    <source>
        <dbReference type="EMBL" id="VAW44490.1"/>
    </source>
</evidence>
<keyword evidence="4" id="KW-0808">Transferase</keyword>
<dbReference type="GO" id="GO:0005576">
    <property type="term" value="C:extracellular region"/>
    <property type="evidence" value="ECO:0007669"/>
    <property type="project" value="TreeGrafter"/>
</dbReference>
<organism evidence="10">
    <name type="scientific">hydrothermal vent metagenome</name>
    <dbReference type="NCBI Taxonomy" id="652676"/>
    <lineage>
        <taxon>unclassified sequences</taxon>
        <taxon>metagenomes</taxon>
        <taxon>ecological metagenomes</taxon>
    </lineage>
</organism>
<keyword evidence="5" id="KW-0378">Hydrolase</keyword>
<dbReference type="SUPFAM" id="SSF141523">
    <property type="entry name" value="L,D-transpeptidase catalytic domain-like"/>
    <property type="match status" value="1"/>
</dbReference>
<dbReference type="InterPro" id="IPR038063">
    <property type="entry name" value="Transpep_catalytic_dom"/>
</dbReference>
<evidence type="ECO:0000256" key="2">
    <source>
        <dbReference type="ARBA" id="ARBA00005992"/>
    </source>
</evidence>
<dbReference type="PROSITE" id="PS52029">
    <property type="entry name" value="LD_TPASE"/>
    <property type="match status" value="1"/>
</dbReference>
<evidence type="ECO:0000256" key="6">
    <source>
        <dbReference type="ARBA" id="ARBA00022960"/>
    </source>
</evidence>
<protein>
    <submittedName>
        <fullName evidence="10">Glutamate synthase [NADPH] large chain</fullName>
        <ecNumber evidence="10">1.4.1.13</ecNumber>
    </submittedName>
</protein>
<dbReference type="InterPro" id="IPR050979">
    <property type="entry name" value="LD-transpeptidase"/>
</dbReference>
<dbReference type="EC" id="1.4.1.13" evidence="10"/>
<name>A0A3B0VVW2_9ZZZZ</name>
<sequence>MSYSIVISISTQTLSLFDGQVLLQVFSVSTALKGMGGEKNSGKTPLGRHVIRVKIGHGLPINSVFAGRRPTGEVYSTALAAMFPNRDWVLSRILWLSGQEIGENRLGQVDTMQRYIYIHGTPDSEPMGVPLSHGCIRMRNADLMTLFECVPVGTEVLIQA</sequence>
<keyword evidence="8" id="KW-0961">Cell wall biogenesis/degradation</keyword>
<dbReference type="EMBL" id="UOFC01000008">
    <property type="protein sequence ID" value="VAW44490.1"/>
    <property type="molecule type" value="Genomic_DNA"/>
</dbReference>
<evidence type="ECO:0000256" key="5">
    <source>
        <dbReference type="ARBA" id="ARBA00022801"/>
    </source>
</evidence>
<accession>A0A3B0VVW2</accession>
<comment type="similarity">
    <text evidence="2">Belongs to the YkuD family.</text>
</comment>
<dbReference type="PANTHER" id="PTHR30582">
    <property type="entry name" value="L,D-TRANSPEPTIDASE"/>
    <property type="match status" value="1"/>
</dbReference>
<dbReference type="UniPathway" id="UPA00219"/>
<evidence type="ECO:0000259" key="9">
    <source>
        <dbReference type="PROSITE" id="PS52029"/>
    </source>
</evidence>
<keyword evidence="6" id="KW-0133">Cell shape</keyword>
<keyword evidence="10" id="KW-0560">Oxidoreductase</keyword>
<dbReference type="GO" id="GO:0018104">
    <property type="term" value="P:peptidoglycan-protein cross-linking"/>
    <property type="evidence" value="ECO:0007669"/>
    <property type="project" value="TreeGrafter"/>
</dbReference>
<feature type="domain" description="L,D-TPase catalytic" evidence="9">
    <location>
        <begin position="3"/>
        <end position="159"/>
    </location>
</feature>
<dbReference type="AlphaFoldDB" id="A0A3B0VVW2"/>
<dbReference type="GO" id="GO:0016757">
    <property type="term" value="F:glycosyltransferase activity"/>
    <property type="evidence" value="ECO:0007669"/>
    <property type="project" value="UniProtKB-KW"/>
</dbReference>